<feature type="domain" description="UPF0033" evidence="1">
    <location>
        <begin position="12"/>
        <end position="79"/>
    </location>
</feature>
<dbReference type="EMBL" id="APPC01000018">
    <property type="protein sequence ID" value="ENU91742.1"/>
    <property type="molecule type" value="Genomic_DNA"/>
</dbReference>
<dbReference type="Gene3D" id="3.30.110.40">
    <property type="entry name" value="TusA-like domain"/>
    <property type="match status" value="1"/>
</dbReference>
<evidence type="ECO:0000313" key="2">
    <source>
        <dbReference type="EMBL" id="ENU91742.1"/>
    </source>
</evidence>
<dbReference type="PATRIC" id="fig|1217712.3.peg.2727"/>
<dbReference type="PATRIC" id="fig|1217706.3.peg.1953"/>
<dbReference type="InterPro" id="IPR001455">
    <property type="entry name" value="TusA-like"/>
</dbReference>
<gene>
    <name evidence="3" type="ORF">F892_02014</name>
    <name evidence="2" type="ORF">F971_02834</name>
</gene>
<comment type="caution">
    <text evidence="3">The sequence shown here is derived from an EMBL/GenBank/DDBJ whole genome shotgun (WGS) entry which is preliminary data.</text>
</comment>
<dbReference type="Pfam" id="PF01206">
    <property type="entry name" value="TusA"/>
    <property type="match status" value="1"/>
</dbReference>
<accession>N8W8S2</accession>
<evidence type="ECO:0000313" key="4">
    <source>
        <dbReference type="Proteomes" id="UP000013049"/>
    </source>
</evidence>
<dbReference type="HOGENOM" id="CLU_165255_5_2_6"/>
<evidence type="ECO:0000313" key="5">
    <source>
        <dbReference type="Proteomes" id="UP000013173"/>
    </source>
</evidence>
<proteinExistence type="predicted"/>
<dbReference type="CDD" id="cd00291">
    <property type="entry name" value="SirA_YedF_YeeD"/>
    <property type="match status" value="1"/>
</dbReference>
<dbReference type="Proteomes" id="UP000013049">
    <property type="component" value="Unassembled WGS sequence"/>
</dbReference>
<reference evidence="3 5" key="1">
    <citation type="submission" date="2013-02" db="EMBL/GenBank/DDBJ databases">
        <title>The Genome Sequence of Acinetobacter sp. NIPH 2168.</title>
        <authorList>
            <consortium name="The Broad Institute Genome Sequencing Platform"/>
            <consortium name="The Broad Institute Genome Sequencing Center for Infectious Disease"/>
            <person name="Cerqueira G."/>
            <person name="Feldgarden M."/>
            <person name="Courvalin P."/>
            <person name="Perichon B."/>
            <person name="Grillot-Courvalin C."/>
            <person name="Clermont D."/>
            <person name="Rocha E."/>
            <person name="Yoon E.-J."/>
            <person name="Nemec A."/>
            <person name="Walker B."/>
            <person name="Young S.K."/>
            <person name="Zeng Q."/>
            <person name="Gargeya S."/>
            <person name="Fitzgerald M."/>
            <person name="Haas B."/>
            <person name="Abouelleil A."/>
            <person name="Alvarado L."/>
            <person name="Arachchi H.M."/>
            <person name="Berlin A.M."/>
            <person name="Chapman S.B."/>
            <person name="Dewar J."/>
            <person name="Goldberg J."/>
            <person name="Griggs A."/>
            <person name="Gujja S."/>
            <person name="Hansen M."/>
            <person name="Howarth C."/>
            <person name="Imamovic A."/>
            <person name="Larimer J."/>
            <person name="McCowan C."/>
            <person name="Murphy C."/>
            <person name="Neiman D."/>
            <person name="Pearson M."/>
            <person name="Priest M."/>
            <person name="Roberts A."/>
            <person name="Saif S."/>
            <person name="Shea T."/>
            <person name="Sisk P."/>
            <person name="Sykes S."/>
            <person name="Wortman J."/>
            <person name="Nusbaum C."/>
            <person name="Birren B."/>
        </authorList>
    </citation>
    <scope>NUCLEOTIDE SEQUENCE [LARGE SCALE GENOMIC DNA]</scope>
    <source>
        <strain evidence="3 5">NIPH 2168</strain>
    </source>
</reference>
<dbReference type="AlphaFoldDB" id="N9Q730"/>
<name>N9Q730_9GAMM</name>
<reference evidence="2 4" key="2">
    <citation type="submission" date="2013-02" db="EMBL/GenBank/DDBJ databases">
        <title>The Genome Sequence of Acinetobacter sp. NIPH 758.</title>
        <authorList>
            <consortium name="The Broad Institute Genome Sequencing Platform"/>
            <consortium name="The Broad Institute Genome Sequencing Center for Infectious Disease"/>
            <person name="Cerqueira G."/>
            <person name="Feldgarden M."/>
            <person name="Courvalin P."/>
            <person name="Perichon B."/>
            <person name="Grillot-Courvalin C."/>
            <person name="Clermont D."/>
            <person name="Rocha E."/>
            <person name="Yoon E.-J."/>
            <person name="Nemec A."/>
            <person name="Walker B."/>
            <person name="Young S.K."/>
            <person name="Zeng Q."/>
            <person name="Gargeya S."/>
            <person name="Fitzgerald M."/>
            <person name="Haas B."/>
            <person name="Abouelleil A."/>
            <person name="Alvarado L."/>
            <person name="Arachchi H.M."/>
            <person name="Berlin A.M."/>
            <person name="Chapman S.B."/>
            <person name="Dewar J."/>
            <person name="Goldberg J."/>
            <person name="Griggs A."/>
            <person name="Gujja S."/>
            <person name="Hansen M."/>
            <person name="Howarth C."/>
            <person name="Imamovic A."/>
            <person name="Larimer J."/>
            <person name="McCowan C."/>
            <person name="Murphy C."/>
            <person name="Neiman D."/>
            <person name="Pearson M."/>
            <person name="Priest M."/>
            <person name="Roberts A."/>
            <person name="Saif S."/>
            <person name="Shea T."/>
            <person name="Sisk P."/>
            <person name="Sykes S."/>
            <person name="Wortman J."/>
            <person name="Nusbaum C."/>
            <person name="Birren B."/>
        </authorList>
    </citation>
    <scope>NUCLEOTIDE SEQUENCE [LARGE SCALE GENOMIC DNA]</scope>
    <source>
        <strain evidence="2 4">NIPH 758</strain>
    </source>
</reference>
<protein>
    <recommendedName>
        <fullName evidence="1">UPF0033 domain-containing protein</fullName>
    </recommendedName>
</protein>
<sequence>MLMTGTPNSPEIIDALGQPCPMPLLMLKRALKKADRPTQFLLKSSDPHSEIDVTRYCQIQQLQCQTQKISDNEFHYLIESM</sequence>
<accession>N9Q730</accession>
<dbReference type="SUPFAM" id="SSF64307">
    <property type="entry name" value="SirA-like"/>
    <property type="match status" value="1"/>
</dbReference>
<dbReference type="eggNOG" id="COG0425">
    <property type="taxonomic scope" value="Bacteria"/>
</dbReference>
<evidence type="ECO:0000259" key="1">
    <source>
        <dbReference type="Pfam" id="PF01206"/>
    </source>
</evidence>
<dbReference type="EMBL" id="APRW01000009">
    <property type="protein sequence ID" value="ENX22772.1"/>
    <property type="molecule type" value="Genomic_DNA"/>
</dbReference>
<dbReference type="InterPro" id="IPR036868">
    <property type="entry name" value="TusA-like_sf"/>
</dbReference>
<keyword evidence="5" id="KW-1185">Reference proteome</keyword>
<organism evidence="3 5">
    <name type="scientific">Acinetobacter vivianii</name>
    <dbReference type="NCBI Taxonomy" id="1776742"/>
    <lineage>
        <taxon>Bacteria</taxon>
        <taxon>Pseudomonadati</taxon>
        <taxon>Pseudomonadota</taxon>
        <taxon>Gammaproteobacteria</taxon>
        <taxon>Moraxellales</taxon>
        <taxon>Moraxellaceae</taxon>
        <taxon>Acinetobacter</taxon>
    </lineage>
</organism>
<dbReference type="Proteomes" id="UP000013173">
    <property type="component" value="Unassembled WGS sequence"/>
</dbReference>
<evidence type="ECO:0000313" key="3">
    <source>
        <dbReference type="EMBL" id="ENX22772.1"/>
    </source>
</evidence>